<sequence length="98" mass="11246">MSAPRHRLLFQLKQHWLGADYAREGPAGNDITRTNVPDVRLSFRHDTLLDELDNIFRSNKLNHDSGWNLCATNVMLTSHTLVKEIIVKLIIEKFHPGS</sequence>
<name>A0ACC0K3W1_CHOFU</name>
<proteinExistence type="predicted"/>
<reference evidence="1 2" key="1">
    <citation type="journal article" date="2022" name="Genome Biol. Evol.">
        <title>The Spruce Budworm Genome: Reconstructing the Evolutionary History of Antifreeze Proteins.</title>
        <authorList>
            <person name="Beliveau C."/>
            <person name="Gagne P."/>
            <person name="Picq S."/>
            <person name="Vernygora O."/>
            <person name="Keeling C.I."/>
            <person name="Pinkney K."/>
            <person name="Doucet D."/>
            <person name="Wen F."/>
            <person name="Johnston J.S."/>
            <person name="Maaroufi H."/>
            <person name="Boyle B."/>
            <person name="Laroche J."/>
            <person name="Dewar K."/>
            <person name="Juretic N."/>
            <person name="Blackburn G."/>
            <person name="Nisole A."/>
            <person name="Brunet B."/>
            <person name="Brandao M."/>
            <person name="Lumley L."/>
            <person name="Duan J."/>
            <person name="Quan G."/>
            <person name="Lucarotti C.J."/>
            <person name="Roe A.D."/>
            <person name="Sperling F.A.H."/>
            <person name="Levesque R.C."/>
            <person name="Cusson M."/>
        </authorList>
    </citation>
    <scope>NUCLEOTIDE SEQUENCE [LARGE SCALE GENOMIC DNA]</scope>
    <source>
        <strain evidence="1">Glfc:IPQL:Cfum</strain>
    </source>
</reference>
<organism evidence="1 2">
    <name type="scientific">Choristoneura fumiferana</name>
    <name type="common">Spruce budworm moth</name>
    <name type="synonym">Archips fumiferana</name>
    <dbReference type="NCBI Taxonomy" id="7141"/>
    <lineage>
        <taxon>Eukaryota</taxon>
        <taxon>Metazoa</taxon>
        <taxon>Ecdysozoa</taxon>
        <taxon>Arthropoda</taxon>
        <taxon>Hexapoda</taxon>
        <taxon>Insecta</taxon>
        <taxon>Pterygota</taxon>
        <taxon>Neoptera</taxon>
        <taxon>Endopterygota</taxon>
        <taxon>Lepidoptera</taxon>
        <taxon>Glossata</taxon>
        <taxon>Ditrysia</taxon>
        <taxon>Tortricoidea</taxon>
        <taxon>Tortricidae</taxon>
        <taxon>Tortricinae</taxon>
        <taxon>Choristoneura</taxon>
    </lineage>
</organism>
<dbReference type="Proteomes" id="UP001064048">
    <property type="component" value="Chromosome Z"/>
</dbReference>
<evidence type="ECO:0000313" key="1">
    <source>
        <dbReference type="EMBL" id="KAI8431070.1"/>
    </source>
</evidence>
<accession>A0ACC0K3W1</accession>
<dbReference type="EMBL" id="CM046131">
    <property type="protein sequence ID" value="KAI8431070.1"/>
    <property type="molecule type" value="Genomic_DNA"/>
</dbReference>
<comment type="caution">
    <text evidence="1">The sequence shown here is derived from an EMBL/GenBank/DDBJ whole genome shotgun (WGS) entry which is preliminary data.</text>
</comment>
<gene>
    <name evidence="1" type="ORF">MSG28_001129</name>
</gene>
<evidence type="ECO:0000313" key="2">
    <source>
        <dbReference type="Proteomes" id="UP001064048"/>
    </source>
</evidence>
<keyword evidence="2" id="KW-1185">Reference proteome</keyword>
<protein>
    <submittedName>
        <fullName evidence="1">Uncharacterized protein</fullName>
    </submittedName>
</protein>